<proteinExistence type="predicted"/>
<reference evidence="1 2" key="1">
    <citation type="submission" date="2015-02" db="EMBL/GenBank/DDBJ databases">
        <title>Genome Sequencing of Rickettsiales.</title>
        <authorList>
            <person name="Daugherty S.C."/>
            <person name="Su Q."/>
            <person name="Abolude K."/>
            <person name="Beier-Sexton M."/>
            <person name="Carlyon J.A."/>
            <person name="Carter R."/>
            <person name="Day N.P."/>
            <person name="Dumler S.J."/>
            <person name="Dyachenko V."/>
            <person name="Godinez A."/>
            <person name="Kurtti T.J."/>
            <person name="Lichay M."/>
            <person name="Mullins K.E."/>
            <person name="Ott S."/>
            <person name="Pappas-Brown V."/>
            <person name="Paris D.H."/>
            <person name="Patel P."/>
            <person name="Richards A.L."/>
            <person name="Sadzewicz L."/>
            <person name="Sears K."/>
            <person name="Seidman D."/>
            <person name="Sengamalay N."/>
            <person name="Stenos J."/>
            <person name="Tallon L.J."/>
            <person name="Vincent G."/>
            <person name="Fraser C.M."/>
            <person name="Munderloh U."/>
            <person name="Dunning-Hotopp J.C."/>
        </authorList>
    </citation>
    <scope>NUCLEOTIDE SEQUENCE [LARGE SCALE GENOMIC DNA]</scope>
    <source>
        <strain evidence="1 2">ApMUC09</strain>
    </source>
</reference>
<dbReference type="AlphaFoldDB" id="A0A0F3N7F2"/>
<dbReference type="GO" id="GO:0004820">
    <property type="term" value="F:glycine-tRNA ligase activity"/>
    <property type="evidence" value="ECO:0007669"/>
    <property type="project" value="UniProtKB-EC"/>
</dbReference>
<evidence type="ECO:0000313" key="2">
    <source>
        <dbReference type="Proteomes" id="UP000033441"/>
    </source>
</evidence>
<accession>A0A0F3N7F2</accession>
<gene>
    <name evidence="1" type="ORF">APHMUC_1429</name>
</gene>
<dbReference type="Proteomes" id="UP000033441">
    <property type="component" value="Unassembled WGS sequence"/>
</dbReference>
<dbReference type="PATRIC" id="fig|1359152.3.peg.1497"/>
<keyword evidence="1" id="KW-0030">Aminoacyl-tRNA synthetase</keyword>
<keyword evidence="1" id="KW-0436">Ligase</keyword>
<dbReference type="EC" id="6.1.1.14" evidence="1"/>
<sequence>MSLDLVFEILCEQMPSKMMDIALGYLKTSICSGFSKFAMESRNSRTLVSANRIFFDWTSQRNIA</sequence>
<organism evidence="1 2">
    <name type="scientific">Anaplasma phagocytophilum str. ApMUC09</name>
    <dbReference type="NCBI Taxonomy" id="1359152"/>
    <lineage>
        <taxon>Bacteria</taxon>
        <taxon>Pseudomonadati</taxon>
        <taxon>Pseudomonadota</taxon>
        <taxon>Alphaproteobacteria</taxon>
        <taxon>Rickettsiales</taxon>
        <taxon>Anaplasmataceae</taxon>
        <taxon>Anaplasma</taxon>
        <taxon>phagocytophilum group</taxon>
    </lineage>
</organism>
<name>A0A0F3N7F2_ANAPH</name>
<evidence type="ECO:0000313" key="1">
    <source>
        <dbReference type="EMBL" id="KJV63980.1"/>
    </source>
</evidence>
<comment type="caution">
    <text evidence="1">The sequence shown here is derived from an EMBL/GenBank/DDBJ whole genome shotgun (WGS) entry which is preliminary data.</text>
</comment>
<dbReference type="EMBL" id="LANV01000001">
    <property type="protein sequence ID" value="KJV63980.1"/>
    <property type="molecule type" value="Genomic_DNA"/>
</dbReference>
<protein>
    <submittedName>
        <fullName evidence="1">Glycyl-tRNA synthetase, beta subunit domain protein</fullName>
        <ecNumber evidence="1">6.1.1.14</ecNumber>
    </submittedName>
</protein>